<sequence>MSENSIIEIKEREILKEKIIELLKKSKDQNKPIAIAINGEWGIGKTYLWKNGLAPLIKDKFRKNPIYTSVFGKKDEQAIIEDLVAQFLSAEKQKTNPIRNIINGILSFLSMHFGVKINVNIDFLFKMLKKEHMENTIVCIDEFERLSDKIPVQDILGLISELKEHKGCCVIAIYNDLKLFTDETQNEQKRKIFDAYCEKVFDRIFNFSPYAKEQIEVMGDHPIKTDFEAYPYMKDIFNIDDNTTNLRTFQKLNNIYDELQLKEYPNDDFKKIYQYLLYLILYAYYFDLYDKYFIPPKDPRPITNLFSPNSTIFKEVMEQQAPIIKNGIESIKTNASYNPKELQNCLKNMINKIIQDTKYHNDFLKKCQTSKDFEEASIEFFLENKDNLKAFPYIFGFRILNYNSNFSLRAVMENHRDECLELIEKWYKSASQYRNENQQDLGEYFWINDYTFSLPLKETLKLLNINLSKDFLLYSYNHPL</sequence>
<dbReference type="Pfam" id="PF07693">
    <property type="entry name" value="KAP_NTPase"/>
    <property type="match status" value="1"/>
</dbReference>
<proteinExistence type="predicted"/>
<dbReference type="InterPro" id="IPR027417">
    <property type="entry name" value="P-loop_NTPase"/>
</dbReference>
<dbReference type="EMBL" id="MBGX01000024">
    <property type="protein sequence ID" value="PDW47029.1"/>
    <property type="molecule type" value="Genomic_DNA"/>
</dbReference>
<dbReference type="Proteomes" id="UP000220907">
    <property type="component" value="Unassembled WGS sequence"/>
</dbReference>
<dbReference type="AlphaFoldDB" id="A0AAX0RIC5"/>
<evidence type="ECO:0000313" key="2">
    <source>
        <dbReference type="EMBL" id="PDW47029.1"/>
    </source>
</evidence>
<dbReference type="InterPro" id="IPR011646">
    <property type="entry name" value="KAP_P-loop"/>
</dbReference>
<dbReference type="Gene3D" id="3.40.50.300">
    <property type="entry name" value="P-loop containing nucleotide triphosphate hydrolases"/>
    <property type="match status" value="1"/>
</dbReference>
<accession>A0AAX0RIC5</accession>
<organism evidence="2 3">
    <name type="scientific">Helicobacter pylori</name>
    <name type="common">Campylobacter pylori</name>
    <dbReference type="NCBI Taxonomy" id="210"/>
    <lineage>
        <taxon>Bacteria</taxon>
        <taxon>Pseudomonadati</taxon>
        <taxon>Campylobacterota</taxon>
        <taxon>Epsilonproteobacteria</taxon>
        <taxon>Campylobacterales</taxon>
        <taxon>Helicobacteraceae</taxon>
        <taxon>Helicobacter</taxon>
    </lineage>
</organism>
<name>A0AAX0RIC5_HELPX</name>
<feature type="domain" description="KAP NTPase" evidence="1">
    <location>
        <begin position="17"/>
        <end position="90"/>
    </location>
</feature>
<evidence type="ECO:0000313" key="3">
    <source>
        <dbReference type="Proteomes" id="UP000220907"/>
    </source>
</evidence>
<dbReference type="RefSeq" id="WP_097684499.1">
    <property type="nucleotide sequence ID" value="NZ_CP071934.1"/>
</dbReference>
<evidence type="ECO:0000259" key="1">
    <source>
        <dbReference type="Pfam" id="PF07693"/>
    </source>
</evidence>
<reference evidence="2 3" key="1">
    <citation type="journal article" date="2017" name="Gut Pathog.">
        <title>Phylogenomics of Colombian Helicobacter pylori isolates.</title>
        <authorList>
            <person name="Gutierrez-Escobar A.J."/>
            <person name="Trujillo E."/>
            <person name="Acevedo O."/>
            <person name="Bravo M.M."/>
        </authorList>
    </citation>
    <scope>NUCLEOTIDE SEQUENCE [LARGE SCALE GENOMIC DNA]</scope>
    <source>
        <strain evidence="2 3">22151</strain>
    </source>
</reference>
<gene>
    <name evidence="2" type="ORF">BB432_03100</name>
</gene>
<comment type="caution">
    <text evidence="2">The sequence shown here is derived from an EMBL/GenBank/DDBJ whole genome shotgun (WGS) entry which is preliminary data.</text>
</comment>
<protein>
    <recommendedName>
        <fullName evidence="1">KAP NTPase domain-containing protein</fullName>
    </recommendedName>
</protein>
<dbReference type="SUPFAM" id="SSF52540">
    <property type="entry name" value="P-loop containing nucleoside triphosphate hydrolases"/>
    <property type="match status" value="1"/>
</dbReference>